<accession>A0ABT9ZHE1</accession>
<sequence>MKKEAEPKEWPKTPAFQDEDTRKMLDSTKEVQDGYYLYTSKTGGYSMLWPVDATKHSYENQKNNYEMIIFGGSSEKENYVYEIRTSYDAFIPESLLDSYISILSDSLQYSDEYIEIKDKSKTIYFGKKKEHFLSSEDNRRTFYYYFGLVRDINTNQGIRVIYTTRCFDPENARKCSINESKEEERALMLMKSLKFNTVDIKDKKSE</sequence>
<protein>
    <recommendedName>
        <fullName evidence="4">Lipoprotein YvcA</fullName>
    </recommendedName>
</protein>
<feature type="compositionally biased region" description="Basic and acidic residues" evidence="1">
    <location>
        <begin position="1"/>
        <end position="11"/>
    </location>
</feature>
<gene>
    <name evidence="2" type="ORF">J2S19_002479</name>
</gene>
<evidence type="ECO:0008006" key="4">
    <source>
        <dbReference type="Google" id="ProtNLM"/>
    </source>
</evidence>
<proteinExistence type="predicted"/>
<comment type="caution">
    <text evidence="2">The sequence shown here is derived from an EMBL/GenBank/DDBJ whole genome shotgun (WGS) entry which is preliminary data.</text>
</comment>
<dbReference type="EMBL" id="JAUSUD010000010">
    <property type="protein sequence ID" value="MDQ0231217.1"/>
    <property type="molecule type" value="Genomic_DNA"/>
</dbReference>
<reference evidence="2 3" key="1">
    <citation type="submission" date="2023-07" db="EMBL/GenBank/DDBJ databases">
        <title>Genomic Encyclopedia of Type Strains, Phase IV (KMG-IV): sequencing the most valuable type-strain genomes for metagenomic binning, comparative biology and taxonomic classification.</title>
        <authorList>
            <person name="Goeker M."/>
        </authorList>
    </citation>
    <scope>NUCLEOTIDE SEQUENCE [LARGE SCALE GENOMIC DNA]</scope>
    <source>
        <strain evidence="2 3">DSM 29005</strain>
    </source>
</reference>
<keyword evidence="3" id="KW-1185">Reference proteome</keyword>
<feature type="region of interest" description="Disordered" evidence="1">
    <location>
        <begin position="1"/>
        <end position="21"/>
    </location>
</feature>
<dbReference type="Proteomes" id="UP001234495">
    <property type="component" value="Unassembled WGS sequence"/>
</dbReference>
<evidence type="ECO:0000256" key="1">
    <source>
        <dbReference type="SAM" id="MobiDB-lite"/>
    </source>
</evidence>
<evidence type="ECO:0000313" key="3">
    <source>
        <dbReference type="Proteomes" id="UP001234495"/>
    </source>
</evidence>
<dbReference type="RefSeq" id="WP_307341754.1">
    <property type="nucleotide sequence ID" value="NZ_JAUSUD010000010.1"/>
</dbReference>
<organism evidence="2 3">
    <name type="scientific">Metabacillus malikii</name>
    <dbReference type="NCBI Taxonomy" id="1504265"/>
    <lineage>
        <taxon>Bacteria</taxon>
        <taxon>Bacillati</taxon>
        <taxon>Bacillota</taxon>
        <taxon>Bacilli</taxon>
        <taxon>Bacillales</taxon>
        <taxon>Bacillaceae</taxon>
        <taxon>Metabacillus</taxon>
    </lineage>
</organism>
<name>A0ABT9ZHE1_9BACI</name>
<evidence type="ECO:0000313" key="2">
    <source>
        <dbReference type="EMBL" id="MDQ0231217.1"/>
    </source>
</evidence>